<gene>
    <name evidence="1" type="ORF">DJ019_07465</name>
</gene>
<proteinExistence type="predicted"/>
<dbReference type="RefSeq" id="WP_111275341.1">
    <property type="nucleotide sequence ID" value="NZ_QFYS01000002.1"/>
</dbReference>
<reference evidence="1 2" key="1">
    <citation type="submission" date="2018-05" db="EMBL/GenBank/DDBJ databases">
        <authorList>
            <person name="Lanie J.A."/>
            <person name="Ng W.-L."/>
            <person name="Kazmierczak K.M."/>
            <person name="Andrzejewski T.M."/>
            <person name="Davidsen T.M."/>
            <person name="Wayne K.J."/>
            <person name="Tettelin H."/>
            <person name="Glass J.I."/>
            <person name="Rusch D."/>
            <person name="Podicherti R."/>
            <person name="Tsui H.-C.T."/>
            <person name="Winkler M.E."/>
        </authorList>
    </citation>
    <scope>NUCLEOTIDE SEQUENCE [LARGE SCALE GENOMIC DNA]</scope>
    <source>
        <strain evidence="1 2">BUT-10</strain>
    </source>
</reference>
<dbReference type="OrthoDB" id="7211032at2"/>
<evidence type="ECO:0000313" key="1">
    <source>
        <dbReference type="EMBL" id="RAK67732.1"/>
    </source>
</evidence>
<accession>A0A328BJU2</accession>
<name>A0A328BJU2_9CAUL</name>
<sequence>MQTFRAYIQDASGTITWAAWIEAAHRDDAQGIAQAMCQGQTPTLDLWSATERRLSGAYHLDPV</sequence>
<dbReference type="Proteomes" id="UP000249524">
    <property type="component" value="Unassembled WGS sequence"/>
</dbReference>
<dbReference type="AlphaFoldDB" id="A0A328BJU2"/>
<protein>
    <submittedName>
        <fullName evidence="1">Uncharacterized protein</fullName>
    </submittedName>
</protein>
<dbReference type="EMBL" id="QFYS01000002">
    <property type="protein sequence ID" value="RAK67732.1"/>
    <property type="molecule type" value="Genomic_DNA"/>
</dbReference>
<evidence type="ECO:0000313" key="2">
    <source>
        <dbReference type="Proteomes" id="UP000249524"/>
    </source>
</evidence>
<keyword evidence="2" id="KW-1185">Reference proteome</keyword>
<organism evidence="1 2">
    <name type="scientific">Phenylobacterium kunshanense</name>
    <dbReference type="NCBI Taxonomy" id="1445034"/>
    <lineage>
        <taxon>Bacteria</taxon>
        <taxon>Pseudomonadati</taxon>
        <taxon>Pseudomonadota</taxon>
        <taxon>Alphaproteobacteria</taxon>
        <taxon>Caulobacterales</taxon>
        <taxon>Caulobacteraceae</taxon>
        <taxon>Phenylobacterium</taxon>
    </lineage>
</organism>
<comment type="caution">
    <text evidence="1">The sequence shown here is derived from an EMBL/GenBank/DDBJ whole genome shotgun (WGS) entry which is preliminary data.</text>
</comment>